<organism evidence="3 4">
    <name type="scientific">Desulforhabdus amnigena</name>
    <dbReference type="NCBI Taxonomy" id="40218"/>
    <lineage>
        <taxon>Bacteria</taxon>
        <taxon>Pseudomonadati</taxon>
        <taxon>Thermodesulfobacteriota</taxon>
        <taxon>Syntrophobacteria</taxon>
        <taxon>Syntrophobacterales</taxon>
        <taxon>Syntrophobacteraceae</taxon>
        <taxon>Desulforhabdus</taxon>
    </lineage>
</organism>
<dbReference type="InterPro" id="IPR002347">
    <property type="entry name" value="SDR_fam"/>
</dbReference>
<dbReference type="EMBL" id="BSDR01000001">
    <property type="protein sequence ID" value="GLI33006.1"/>
    <property type="molecule type" value="Genomic_DNA"/>
</dbReference>
<dbReference type="FunFam" id="3.40.50.720:FF:000084">
    <property type="entry name" value="Short-chain dehydrogenase reductase"/>
    <property type="match status" value="1"/>
</dbReference>
<evidence type="ECO:0000256" key="2">
    <source>
        <dbReference type="ARBA" id="ARBA00023002"/>
    </source>
</evidence>
<gene>
    <name evidence="3" type="ORF">DAMNIGENAA_04390</name>
</gene>
<comment type="similarity">
    <text evidence="1">Belongs to the short-chain dehydrogenases/reductases (SDR) family.</text>
</comment>
<dbReference type="Gene3D" id="3.40.50.720">
    <property type="entry name" value="NAD(P)-binding Rossmann-like Domain"/>
    <property type="match status" value="1"/>
</dbReference>
<comment type="caution">
    <text evidence="3">The sequence shown here is derived from an EMBL/GenBank/DDBJ whole genome shotgun (WGS) entry which is preliminary data.</text>
</comment>
<dbReference type="PRINTS" id="PR00081">
    <property type="entry name" value="GDHRDH"/>
</dbReference>
<reference evidence="3" key="1">
    <citation type="submission" date="2022-12" db="EMBL/GenBank/DDBJ databases">
        <title>Reference genome sequencing for broad-spectrum identification of bacterial and archaeal isolates by mass spectrometry.</title>
        <authorList>
            <person name="Sekiguchi Y."/>
            <person name="Tourlousse D.M."/>
        </authorList>
    </citation>
    <scope>NUCLEOTIDE SEQUENCE</scope>
    <source>
        <strain evidence="3">ASRB1</strain>
    </source>
</reference>
<accession>A0A9W6FTD8</accession>
<name>A0A9W6FTD8_9BACT</name>
<dbReference type="SUPFAM" id="SSF51735">
    <property type="entry name" value="NAD(P)-binding Rossmann-fold domains"/>
    <property type="match status" value="1"/>
</dbReference>
<evidence type="ECO:0000313" key="4">
    <source>
        <dbReference type="Proteomes" id="UP001144372"/>
    </source>
</evidence>
<keyword evidence="2" id="KW-0560">Oxidoreductase</keyword>
<sequence>MAMTSSSVSNQKLKDKVAIITGSSRGMGRAAAILFAQHGAKVVVNYHGNKEAADQVVKKIEETGGSAIAIQADIGKIADLPRLVDGCIEKFGKLDILYHNAAIHYVCPDLEDVTEGVWDMTYNSIIKGPFFLTKLAIPHLKKSGNGCIIFTSTSSAGTATPADPHYMTAKNAVNALYRILGGWLAPEIRVNCVVPGFVKTDMFRHHPPQMWDVLGSMVPMNRMCTPLDIANAALFLASDDACNITAQEIVVDGGRSSAIPRRNVLPVLQAMKPGVSTYDKQAYGSDNIKEMDVGI</sequence>
<dbReference type="PANTHER" id="PTHR48107">
    <property type="entry name" value="NADPH-DEPENDENT ALDEHYDE REDUCTASE-LIKE PROTEIN, CHLOROPLASTIC-RELATED"/>
    <property type="match status" value="1"/>
</dbReference>
<dbReference type="AlphaFoldDB" id="A0A9W6FTD8"/>
<evidence type="ECO:0000313" key="3">
    <source>
        <dbReference type="EMBL" id="GLI33006.1"/>
    </source>
</evidence>
<dbReference type="InterPro" id="IPR036291">
    <property type="entry name" value="NAD(P)-bd_dom_sf"/>
</dbReference>
<proteinExistence type="inferred from homology"/>
<evidence type="ECO:0000256" key="1">
    <source>
        <dbReference type="ARBA" id="ARBA00006484"/>
    </source>
</evidence>
<dbReference type="Pfam" id="PF13561">
    <property type="entry name" value="adh_short_C2"/>
    <property type="match status" value="1"/>
</dbReference>
<dbReference type="Proteomes" id="UP001144372">
    <property type="component" value="Unassembled WGS sequence"/>
</dbReference>
<protein>
    <submittedName>
        <fullName evidence="3">Beta-ketoacyl-ACP reductase</fullName>
    </submittedName>
</protein>
<dbReference type="CDD" id="cd05233">
    <property type="entry name" value="SDR_c"/>
    <property type="match status" value="1"/>
</dbReference>
<keyword evidence="4" id="KW-1185">Reference proteome</keyword>
<dbReference type="GO" id="GO:0016614">
    <property type="term" value="F:oxidoreductase activity, acting on CH-OH group of donors"/>
    <property type="evidence" value="ECO:0007669"/>
    <property type="project" value="UniProtKB-ARBA"/>
</dbReference>